<feature type="region of interest" description="Disordered" evidence="1">
    <location>
        <begin position="1"/>
        <end position="20"/>
    </location>
</feature>
<protein>
    <submittedName>
        <fullName evidence="2">Cof-type HAD-IIB family hydrolase</fullName>
    </submittedName>
</protein>
<comment type="caution">
    <text evidence="2">The sequence shown here is derived from an EMBL/GenBank/DDBJ whole genome shotgun (WGS) entry which is preliminary data.</text>
</comment>
<dbReference type="InterPro" id="IPR006379">
    <property type="entry name" value="HAD-SF_hydro_IIB"/>
</dbReference>
<dbReference type="NCBIfam" id="TIGR01484">
    <property type="entry name" value="HAD-SF-IIB"/>
    <property type="match status" value="1"/>
</dbReference>
<dbReference type="Gene3D" id="3.40.50.1000">
    <property type="entry name" value="HAD superfamily/HAD-like"/>
    <property type="match status" value="1"/>
</dbReference>
<dbReference type="GO" id="GO:0000287">
    <property type="term" value="F:magnesium ion binding"/>
    <property type="evidence" value="ECO:0007669"/>
    <property type="project" value="TreeGrafter"/>
</dbReference>
<dbReference type="PANTHER" id="PTHR10000:SF8">
    <property type="entry name" value="HAD SUPERFAMILY HYDROLASE-LIKE, TYPE 3"/>
    <property type="match status" value="1"/>
</dbReference>
<dbReference type="SUPFAM" id="SSF56784">
    <property type="entry name" value="HAD-like"/>
    <property type="match status" value="1"/>
</dbReference>
<proteinExistence type="predicted"/>
<dbReference type="EMBL" id="PYAL01000007">
    <property type="protein sequence ID" value="RXN85107.1"/>
    <property type="molecule type" value="Genomic_DNA"/>
</dbReference>
<evidence type="ECO:0000313" key="3">
    <source>
        <dbReference type="Proteomes" id="UP000290849"/>
    </source>
</evidence>
<gene>
    <name evidence="2" type="ORF">C7R54_21585</name>
</gene>
<dbReference type="InterPro" id="IPR036412">
    <property type="entry name" value="HAD-like_sf"/>
</dbReference>
<dbReference type="OrthoDB" id="5498330at2"/>
<dbReference type="Proteomes" id="UP000290849">
    <property type="component" value="Unassembled WGS sequence"/>
</dbReference>
<dbReference type="Gene3D" id="3.30.1240.10">
    <property type="match status" value="1"/>
</dbReference>
<organism evidence="2 3">
    <name type="scientific">Achromobacter aloeverae</name>
    <dbReference type="NCBI Taxonomy" id="1750518"/>
    <lineage>
        <taxon>Bacteria</taxon>
        <taxon>Pseudomonadati</taxon>
        <taxon>Pseudomonadota</taxon>
        <taxon>Betaproteobacteria</taxon>
        <taxon>Burkholderiales</taxon>
        <taxon>Alcaligenaceae</taxon>
        <taxon>Achromobacter</taxon>
    </lineage>
</organism>
<dbReference type="AlphaFoldDB" id="A0A4Q1HG99"/>
<dbReference type="InterPro" id="IPR000150">
    <property type="entry name" value="Cof"/>
</dbReference>
<reference evidence="2 3" key="1">
    <citation type="journal article" date="2017" name="Int. J. Syst. Evol. Microbiol.">
        <title>Achromobacter aloeverae sp. nov., isolated from the root of Aloe vera (L.) Burm.f.</title>
        <authorList>
            <person name="Kuncharoen N."/>
            <person name="Muramatsu Y."/>
            <person name="Shibata C."/>
            <person name="Kamakura Y."/>
            <person name="Nakagawa Y."/>
            <person name="Tanasupawat S."/>
        </authorList>
    </citation>
    <scope>NUCLEOTIDE SEQUENCE [LARGE SCALE GENOMIC DNA]</scope>
    <source>
        <strain evidence="2 3">AVA-1</strain>
    </source>
</reference>
<dbReference type="NCBIfam" id="TIGR00099">
    <property type="entry name" value="Cof-subfamily"/>
    <property type="match status" value="1"/>
</dbReference>
<dbReference type="CDD" id="cd07516">
    <property type="entry name" value="HAD_Pase"/>
    <property type="match status" value="1"/>
</dbReference>
<dbReference type="PANTHER" id="PTHR10000">
    <property type="entry name" value="PHOSPHOSERINE PHOSPHATASE"/>
    <property type="match status" value="1"/>
</dbReference>
<name>A0A4Q1HG99_9BURK</name>
<dbReference type="RefSeq" id="WP_129152522.1">
    <property type="nucleotide sequence ID" value="NZ_JBHSDO010000005.1"/>
</dbReference>
<dbReference type="InterPro" id="IPR023214">
    <property type="entry name" value="HAD_sf"/>
</dbReference>
<evidence type="ECO:0000313" key="2">
    <source>
        <dbReference type="EMBL" id="RXN85107.1"/>
    </source>
</evidence>
<dbReference type="PROSITE" id="PS01229">
    <property type="entry name" value="COF_2"/>
    <property type="match status" value="1"/>
</dbReference>
<dbReference type="Pfam" id="PF08282">
    <property type="entry name" value="Hydrolase_3"/>
    <property type="match status" value="1"/>
</dbReference>
<keyword evidence="3" id="KW-1185">Reference proteome</keyword>
<evidence type="ECO:0000256" key="1">
    <source>
        <dbReference type="SAM" id="MobiDB-lite"/>
    </source>
</evidence>
<dbReference type="GO" id="GO:0005829">
    <property type="term" value="C:cytosol"/>
    <property type="evidence" value="ECO:0007669"/>
    <property type="project" value="TreeGrafter"/>
</dbReference>
<keyword evidence="2" id="KW-0378">Hydrolase</keyword>
<dbReference type="GO" id="GO:0016791">
    <property type="term" value="F:phosphatase activity"/>
    <property type="evidence" value="ECO:0007669"/>
    <property type="project" value="UniProtKB-ARBA"/>
</dbReference>
<accession>A0A4Q1HG99</accession>
<sequence>MAQPEIDDGGPRPSQDSGATARVRVRAGVASEKPVNASGIALLVSDVDGTLLRMDKSLAPATIAAVDRLRAAGVRFTLVSARPPRGMLPLIQALNIKVPTAAFNGGAIVGARGEVLESTRLTRRDARITLDLLLREPVETWVFADDQWLLRDPAGEYVPLERMTLGYDGVVVEDFSPWEDRIDKIVAASADPALLARLEQALNALIAPHALALRSQAYYLDITHARANKGDALSALARQVGVPLTATAAIGDGDNDVPMFKRAGLSIAMGHANSEVRAQARRVTASNEQDGLAQAIDRIILAGAGAGAGQAPSRG</sequence>